<dbReference type="EMBL" id="JAUSUG010000029">
    <property type="protein sequence ID" value="MDQ0257541.1"/>
    <property type="molecule type" value="Genomic_DNA"/>
</dbReference>
<sequence length="72" mass="8817">MLSQNYEKLSDKELEAYYKRVKNYIEQGFRVDGLKEELQMIYDALEKKSDLQVKNKNQYLEEINYYIKTLRL</sequence>
<dbReference type="Proteomes" id="UP001230005">
    <property type="component" value="Unassembled WGS sequence"/>
</dbReference>
<organism evidence="1 2">
    <name type="scientific">Evansella vedderi</name>
    <dbReference type="NCBI Taxonomy" id="38282"/>
    <lineage>
        <taxon>Bacteria</taxon>
        <taxon>Bacillati</taxon>
        <taxon>Bacillota</taxon>
        <taxon>Bacilli</taxon>
        <taxon>Bacillales</taxon>
        <taxon>Bacillaceae</taxon>
        <taxon>Evansella</taxon>
    </lineage>
</organism>
<proteinExistence type="predicted"/>
<dbReference type="RefSeq" id="WP_307331425.1">
    <property type="nucleotide sequence ID" value="NZ_JAUSUG010000029.1"/>
</dbReference>
<protein>
    <submittedName>
        <fullName evidence="1">Uncharacterized protein</fullName>
    </submittedName>
</protein>
<evidence type="ECO:0000313" key="1">
    <source>
        <dbReference type="EMBL" id="MDQ0257541.1"/>
    </source>
</evidence>
<reference evidence="1 2" key="1">
    <citation type="submission" date="2023-07" db="EMBL/GenBank/DDBJ databases">
        <title>Genomic Encyclopedia of Type Strains, Phase IV (KMG-IV): sequencing the most valuable type-strain genomes for metagenomic binning, comparative biology and taxonomic classification.</title>
        <authorList>
            <person name="Goeker M."/>
        </authorList>
    </citation>
    <scope>NUCLEOTIDE SEQUENCE [LARGE SCALE GENOMIC DNA]</scope>
    <source>
        <strain evidence="1 2">DSM 9768</strain>
    </source>
</reference>
<comment type="caution">
    <text evidence="1">The sequence shown here is derived from an EMBL/GenBank/DDBJ whole genome shotgun (WGS) entry which is preliminary data.</text>
</comment>
<accession>A0ABU0A222</accession>
<name>A0ABU0A222_9BACI</name>
<evidence type="ECO:0000313" key="2">
    <source>
        <dbReference type="Proteomes" id="UP001230005"/>
    </source>
</evidence>
<gene>
    <name evidence="1" type="ORF">J2S74_004999</name>
</gene>
<keyword evidence="2" id="KW-1185">Reference proteome</keyword>